<dbReference type="InterPro" id="IPR049492">
    <property type="entry name" value="BD-FAE-like_dom"/>
</dbReference>
<dbReference type="Gene3D" id="3.40.50.1820">
    <property type="entry name" value="alpha/beta hydrolase"/>
    <property type="match status" value="1"/>
</dbReference>
<accession>A0A4R2GPB2</accession>
<dbReference type="RefSeq" id="WP_132431132.1">
    <property type="nucleotide sequence ID" value="NZ_SLWK01000001.1"/>
</dbReference>
<dbReference type="SUPFAM" id="SSF53474">
    <property type="entry name" value="alpha/beta-Hydrolases"/>
    <property type="match status" value="1"/>
</dbReference>
<evidence type="ECO:0000259" key="2">
    <source>
        <dbReference type="Pfam" id="PF20434"/>
    </source>
</evidence>
<reference evidence="3 4" key="1">
    <citation type="submission" date="2019-03" db="EMBL/GenBank/DDBJ databases">
        <title>Genomic Encyclopedia of Type Strains, Phase IV (KMG-IV): sequencing the most valuable type-strain genomes for metagenomic binning, comparative biology and taxonomic classification.</title>
        <authorList>
            <person name="Goeker M."/>
        </authorList>
    </citation>
    <scope>NUCLEOTIDE SEQUENCE [LARGE SCALE GENOMIC DNA]</scope>
    <source>
        <strain evidence="3 4">DSM 24179</strain>
    </source>
</reference>
<dbReference type="Pfam" id="PF20434">
    <property type="entry name" value="BD-FAE"/>
    <property type="match status" value="1"/>
</dbReference>
<dbReference type="Proteomes" id="UP000295221">
    <property type="component" value="Unassembled WGS sequence"/>
</dbReference>
<evidence type="ECO:0000313" key="3">
    <source>
        <dbReference type="EMBL" id="TCO10549.1"/>
    </source>
</evidence>
<organism evidence="3 4">
    <name type="scientific">Natronoflexus pectinivorans</name>
    <dbReference type="NCBI Taxonomy" id="682526"/>
    <lineage>
        <taxon>Bacteria</taxon>
        <taxon>Pseudomonadati</taxon>
        <taxon>Bacteroidota</taxon>
        <taxon>Bacteroidia</taxon>
        <taxon>Marinilabiliales</taxon>
        <taxon>Marinilabiliaceae</taxon>
        <taxon>Natronoflexus</taxon>
    </lineage>
</organism>
<dbReference type="InterPro" id="IPR029058">
    <property type="entry name" value="AB_hydrolase_fold"/>
</dbReference>
<keyword evidence="1" id="KW-0378">Hydrolase</keyword>
<dbReference type="AlphaFoldDB" id="A0A4R2GPB2"/>
<dbReference type="GO" id="GO:0016787">
    <property type="term" value="F:hydrolase activity"/>
    <property type="evidence" value="ECO:0007669"/>
    <property type="project" value="UniProtKB-KW"/>
</dbReference>
<feature type="domain" description="BD-FAE-like" evidence="2">
    <location>
        <begin position="69"/>
        <end position="256"/>
    </location>
</feature>
<protein>
    <submittedName>
        <fullName evidence="3">Acetyl esterase/lipase</fullName>
    </submittedName>
</protein>
<keyword evidence="4" id="KW-1185">Reference proteome</keyword>
<name>A0A4R2GPB2_9BACT</name>
<dbReference type="PANTHER" id="PTHR48081">
    <property type="entry name" value="AB HYDROLASE SUPERFAMILY PROTEIN C4A8.06C"/>
    <property type="match status" value="1"/>
</dbReference>
<evidence type="ECO:0000256" key="1">
    <source>
        <dbReference type="ARBA" id="ARBA00022801"/>
    </source>
</evidence>
<dbReference type="PANTHER" id="PTHR48081:SF6">
    <property type="entry name" value="PEPTIDASE S9 PROLYL OLIGOPEPTIDASE CATALYTIC DOMAIN-CONTAINING PROTEIN"/>
    <property type="match status" value="1"/>
</dbReference>
<dbReference type="EMBL" id="SLWK01000001">
    <property type="protein sequence ID" value="TCO10549.1"/>
    <property type="molecule type" value="Genomic_DNA"/>
</dbReference>
<proteinExistence type="predicted"/>
<comment type="caution">
    <text evidence="3">The sequence shown here is derived from an EMBL/GenBank/DDBJ whole genome shotgun (WGS) entry which is preliminary data.</text>
</comment>
<dbReference type="OrthoDB" id="9796689at2"/>
<sequence>MRLYRVLIIFYLIVNSQLLFSQEMIPLWDESIPFNRDGLAVKEINENHRVSRVSVPGIFRFAACEMAVKQKPAIIIVPGGGYARQATNHEGVMVAKWFASRGYEAFVLKYRLPDEEIVTTPAFTPLIDLQQAIHHVRSNADKYGVDADRIGVIGFSAGGHLAGSASVMFDVPVNKELKEEDVRPDFSILVYPVISMDDEITHRGSKVNLLGEDPLSEFVELFSLEKQASPEVPVTLLVHSMDDRAVPVENSLRYADALSEKGVDVTQLILPFGGHGYGFRENSGVEYWIELLDVWLKNKID</sequence>
<gene>
    <name evidence="3" type="ORF">EV194_101179</name>
</gene>
<dbReference type="InterPro" id="IPR050300">
    <property type="entry name" value="GDXG_lipolytic_enzyme"/>
</dbReference>
<evidence type="ECO:0000313" key="4">
    <source>
        <dbReference type="Proteomes" id="UP000295221"/>
    </source>
</evidence>